<dbReference type="GO" id="GO:0005829">
    <property type="term" value="C:cytosol"/>
    <property type="evidence" value="ECO:0007669"/>
    <property type="project" value="TreeGrafter"/>
</dbReference>
<evidence type="ECO:0000313" key="3">
    <source>
        <dbReference type="Proteomes" id="UP000243884"/>
    </source>
</evidence>
<dbReference type="AlphaFoldDB" id="A0A1W1Y466"/>
<comment type="similarity">
    <text evidence="1">Belongs to the RutC family.</text>
</comment>
<dbReference type="EMBL" id="FWXK01000001">
    <property type="protein sequence ID" value="SMC30917.1"/>
    <property type="molecule type" value="Genomic_DNA"/>
</dbReference>
<accession>A0A1W1Y466</accession>
<evidence type="ECO:0000313" key="2">
    <source>
        <dbReference type="EMBL" id="SMC30917.1"/>
    </source>
</evidence>
<dbReference type="Gene3D" id="3.30.1330.40">
    <property type="entry name" value="RutC-like"/>
    <property type="match status" value="1"/>
</dbReference>
<dbReference type="InterPro" id="IPR035959">
    <property type="entry name" value="RutC-like_sf"/>
</dbReference>
<dbReference type="SUPFAM" id="SSF55298">
    <property type="entry name" value="YjgF-like"/>
    <property type="match status" value="1"/>
</dbReference>
<dbReference type="Proteomes" id="UP000243884">
    <property type="component" value="Unassembled WGS sequence"/>
</dbReference>
<dbReference type="CDD" id="cd00448">
    <property type="entry name" value="YjgF_YER057c_UK114_family"/>
    <property type="match status" value="1"/>
</dbReference>
<dbReference type="GO" id="GO:0019239">
    <property type="term" value="F:deaminase activity"/>
    <property type="evidence" value="ECO:0007669"/>
    <property type="project" value="TreeGrafter"/>
</dbReference>
<gene>
    <name evidence="2" type="ORF">SAMN04487984_0319</name>
</gene>
<dbReference type="InterPro" id="IPR006175">
    <property type="entry name" value="YjgF/YER057c/UK114"/>
</dbReference>
<name>A0A1W1Y466_9LACT</name>
<dbReference type="PANTHER" id="PTHR11803:SF58">
    <property type="entry name" value="PROTEIN HMF1-RELATED"/>
    <property type="match status" value="1"/>
</dbReference>
<evidence type="ECO:0000256" key="1">
    <source>
        <dbReference type="ARBA" id="ARBA00010552"/>
    </source>
</evidence>
<dbReference type="Pfam" id="PF01042">
    <property type="entry name" value="Ribonuc_L-PSP"/>
    <property type="match status" value="1"/>
</dbReference>
<keyword evidence="3" id="KW-1185">Reference proteome</keyword>
<organism evidence="2 3">
    <name type="scientific">Aerococcus suis</name>
    <dbReference type="NCBI Taxonomy" id="371602"/>
    <lineage>
        <taxon>Bacteria</taxon>
        <taxon>Bacillati</taxon>
        <taxon>Bacillota</taxon>
        <taxon>Bacilli</taxon>
        <taxon>Lactobacillales</taxon>
        <taxon>Aerococcaceae</taxon>
        <taxon>Aerococcus</taxon>
    </lineage>
</organism>
<reference evidence="3" key="1">
    <citation type="submission" date="2017-04" db="EMBL/GenBank/DDBJ databases">
        <authorList>
            <person name="Varghese N."/>
            <person name="Submissions S."/>
        </authorList>
    </citation>
    <scope>NUCLEOTIDE SEQUENCE [LARGE SCALE GENOMIC DNA]</scope>
    <source>
        <strain evidence="3">DSM 21500</strain>
    </source>
</reference>
<dbReference type="STRING" id="371602.SAMN04487984_0319"/>
<dbReference type="PANTHER" id="PTHR11803">
    <property type="entry name" value="2-IMINOBUTANOATE/2-IMINOPROPANOATE DEAMINASE RIDA"/>
    <property type="match status" value="1"/>
</dbReference>
<protein>
    <submittedName>
        <fullName evidence="2">Enamine deaminase RidA, house cleaning of reactive enamine intermediates, YjgF/YER057c/UK114 family</fullName>
    </submittedName>
</protein>
<dbReference type="OrthoDB" id="9803101at2"/>
<proteinExistence type="inferred from homology"/>
<dbReference type="RefSeq" id="WP_084097917.1">
    <property type="nucleotide sequence ID" value="NZ_FWXK01000001.1"/>
</dbReference>
<sequence length="114" mass="12386">MSAFVNERKANGFLFVSGQLPKNDQGEVDKTLSIYDQTLSALSAIEKAAETEGASREDIVKTQLFITDISQIGEANKAYEDFFKNVKPIRSAFEVKGLVGGVAVEVDGVVELNK</sequence>